<feature type="transmembrane region" description="Helical" evidence="8">
    <location>
        <begin position="325"/>
        <end position="358"/>
    </location>
</feature>
<evidence type="ECO:0000256" key="6">
    <source>
        <dbReference type="ARBA" id="ARBA00022989"/>
    </source>
</evidence>
<feature type="transmembrane region" description="Helical" evidence="8">
    <location>
        <begin position="79"/>
        <end position="100"/>
    </location>
</feature>
<evidence type="ECO:0000256" key="8">
    <source>
        <dbReference type="SAM" id="Phobius"/>
    </source>
</evidence>
<dbReference type="Proteomes" id="UP001549037">
    <property type="component" value="Unassembled WGS sequence"/>
</dbReference>
<gene>
    <name evidence="9" type="ORF">ABID28_001353</name>
</gene>
<accession>A0ABV2JFZ7</accession>
<evidence type="ECO:0000256" key="3">
    <source>
        <dbReference type="ARBA" id="ARBA00022448"/>
    </source>
</evidence>
<dbReference type="PANTHER" id="PTHR21716">
    <property type="entry name" value="TRANSMEMBRANE PROTEIN"/>
    <property type="match status" value="1"/>
</dbReference>
<evidence type="ECO:0000256" key="7">
    <source>
        <dbReference type="ARBA" id="ARBA00023136"/>
    </source>
</evidence>
<evidence type="ECO:0000256" key="4">
    <source>
        <dbReference type="ARBA" id="ARBA00022475"/>
    </source>
</evidence>
<proteinExistence type="inferred from homology"/>
<sequence length="372" mass="40562">MQFDKRLISSVVLIFVTCLFIQSNWSSGATLLQTIYKAAHPFIVGAGVAFVVNIVMSAYEKLFVKLIKVDYILKFKRSFSLLLAYATFTAVVYMIFTIVLPDLITSLQSLLSINPQDIAKLLNHIQKSEIVSNLINALGGEAEVTNTLINFSKQILSQLLSSLTSILISVTSIASTLLNVVVSLIFSAYVLVNKETLGRQFRLLIDTFFKPYAKGIYYVLDVLNQRFHGFFVSQTLEAMILGSLTAIGMSLLGLPYAATIGVLISFTALIPVIGAYIGTSVGVILILTQDFKQALIFLIFIVLLQQFEGNLIYPRVVGGSIGLPGMWVLLAITLGGALGGVLGMLVAVPVSASAYQILKDYTYKKQSQISNS</sequence>
<keyword evidence="4" id="KW-1003">Cell membrane</keyword>
<keyword evidence="6 8" id="KW-1133">Transmembrane helix</keyword>
<comment type="subcellular location">
    <subcellularLocation>
        <location evidence="1">Cell membrane</location>
        <topology evidence="1">Multi-pass membrane protein</topology>
    </subcellularLocation>
</comment>
<feature type="transmembrane region" description="Helical" evidence="8">
    <location>
        <begin position="38"/>
        <end position="59"/>
    </location>
</feature>
<evidence type="ECO:0000256" key="2">
    <source>
        <dbReference type="ARBA" id="ARBA00009773"/>
    </source>
</evidence>
<name>A0ABV2JFZ7_9STRE</name>
<feature type="transmembrane region" description="Helical" evidence="8">
    <location>
        <begin position="263"/>
        <end position="287"/>
    </location>
</feature>
<feature type="transmembrane region" description="Helical" evidence="8">
    <location>
        <begin position="294"/>
        <end position="313"/>
    </location>
</feature>
<keyword evidence="5 8" id="KW-0812">Transmembrane</keyword>
<protein>
    <submittedName>
        <fullName evidence="9">PurR-regulated permease PerM</fullName>
    </submittedName>
</protein>
<comment type="similarity">
    <text evidence="2">Belongs to the autoinducer-2 exporter (AI-2E) (TC 2.A.86) family.</text>
</comment>
<evidence type="ECO:0000256" key="5">
    <source>
        <dbReference type="ARBA" id="ARBA00022692"/>
    </source>
</evidence>
<evidence type="ECO:0000313" key="9">
    <source>
        <dbReference type="EMBL" id="MET3634694.1"/>
    </source>
</evidence>
<dbReference type="InterPro" id="IPR002549">
    <property type="entry name" value="AI-2E-like"/>
</dbReference>
<evidence type="ECO:0000313" key="10">
    <source>
        <dbReference type="Proteomes" id="UP001549037"/>
    </source>
</evidence>
<reference evidence="9 10" key="1">
    <citation type="submission" date="2024-06" db="EMBL/GenBank/DDBJ databases">
        <title>Genomic Encyclopedia of Type Strains, Phase IV (KMG-IV): sequencing the most valuable type-strain genomes for metagenomic binning, comparative biology and taxonomic classification.</title>
        <authorList>
            <person name="Goeker M."/>
        </authorList>
    </citation>
    <scope>NUCLEOTIDE SEQUENCE [LARGE SCALE GENOMIC DNA]</scope>
    <source>
        <strain evidence="9 10">DSM 28302</strain>
    </source>
</reference>
<keyword evidence="10" id="KW-1185">Reference proteome</keyword>
<organism evidence="9 10">
    <name type="scientific">Streptococcus porcorum</name>
    <dbReference type="NCBI Taxonomy" id="701526"/>
    <lineage>
        <taxon>Bacteria</taxon>
        <taxon>Bacillati</taxon>
        <taxon>Bacillota</taxon>
        <taxon>Bacilli</taxon>
        <taxon>Lactobacillales</taxon>
        <taxon>Streptococcaceae</taxon>
        <taxon>Streptococcus</taxon>
    </lineage>
</organism>
<comment type="caution">
    <text evidence="9">The sequence shown here is derived from an EMBL/GenBank/DDBJ whole genome shotgun (WGS) entry which is preliminary data.</text>
</comment>
<dbReference type="PANTHER" id="PTHR21716:SF53">
    <property type="entry name" value="PERMEASE PERM-RELATED"/>
    <property type="match status" value="1"/>
</dbReference>
<feature type="transmembrane region" description="Helical" evidence="8">
    <location>
        <begin position="166"/>
        <end position="192"/>
    </location>
</feature>
<dbReference type="RefSeq" id="WP_354369254.1">
    <property type="nucleotide sequence ID" value="NZ_JBEPLN010000022.1"/>
</dbReference>
<keyword evidence="7 8" id="KW-0472">Membrane</keyword>
<dbReference type="EMBL" id="JBEPLN010000022">
    <property type="protein sequence ID" value="MET3634694.1"/>
    <property type="molecule type" value="Genomic_DNA"/>
</dbReference>
<keyword evidence="3" id="KW-0813">Transport</keyword>
<dbReference type="Pfam" id="PF01594">
    <property type="entry name" value="AI-2E_transport"/>
    <property type="match status" value="1"/>
</dbReference>
<feature type="transmembrane region" description="Helical" evidence="8">
    <location>
        <begin position="236"/>
        <end position="257"/>
    </location>
</feature>
<evidence type="ECO:0000256" key="1">
    <source>
        <dbReference type="ARBA" id="ARBA00004651"/>
    </source>
</evidence>